<dbReference type="STRING" id="329726.AM1_4119"/>
<dbReference type="SUPFAM" id="SSF53955">
    <property type="entry name" value="Lysozyme-like"/>
    <property type="match status" value="1"/>
</dbReference>
<dbReference type="eggNOG" id="COG4678">
    <property type="taxonomic scope" value="Bacteria"/>
</dbReference>
<dbReference type="EMBL" id="CP000828">
    <property type="protein sequence ID" value="ABW29100.1"/>
    <property type="molecule type" value="Genomic_DNA"/>
</dbReference>
<organism evidence="1 2">
    <name type="scientific">Acaryochloris marina (strain MBIC 11017)</name>
    <dbReference type="NCBI Taxonomy" id="329726"/>
    <lineage>
        <taxon>Bacteria</taxon>
        <taxon>Bacillati</taxon>
        <taxon>Cyanobacteriota</taxon>
        <taxon>Cyanophyceae</taxon>
        <taxon>Acaryochloridales</taxon>
        <taxon>Acaryochloridaceae</taxon>
        <taxon>Acaryochloris</taxon>
    </lineage>
</organism>
<name>B0CAN4_ACAM1</name>
<reference evidence="1 2" key="1">
    <citation type="journal article" date="2008" name="Proc. Natl. Acad. Sci. U.S.A.">
        <title>Niche adaptation and genome expansion in the chlorophyll d-producing cyanobacterium Acaryochloris marina.</title>
        <authorList>
            <person name="Swingley W.D."/>
            <person name="Chen M."/>
            <person name="Cheung P.C."/>
            <person name="Conrad A.L."/>
            <person name="Dejesa L.C."/>
            <person name="Hao J."/>
            <person name="Honchak B.M."/>
            <person name="Karbach L.E."/>
            <person name="Kurdoglu A."/>
            <person name="Lahiri S."/>
            <person name="Mastrian S.D."/>
            <person name="Miyashita H."/>
            <person name="Page L."/>
            <person name="Ramakrishna P."/>
            <person name="Satoh S."/>
            <person name="Sattley W.M."/>
            <person name="Shimada Y."/>
            <person name="Taylor H.L."/>
            <person name="Tomo T."/>
            <person name="Tsuchiya T."/>
            <person name="Wang Z.T."/>
            <person name="Raymond J."/>
            <person name="Mimuro M."/>
            <person name="Blankenship R.E."/>
            <person name="Touchman J.W."/>
        </authorList>
    </citation>
    <scope>NUCLEOTIDE SEQUENCE [LARGE SCALE GENOMIC DNA]</scope>
    <source>
        <strain evidence="2">MBIC 11017</strain>
    </source>
</reference>
<dbReference type="HOGENOM" id="CLU_089878_0_0_3"/>
<dbReference type="AlphaFoldDB" id="B0CAN4"/>
<keyword evidence="2" id="KW-1185">Reference proteome</keyword>
<evidence type="ECO:0000313" key="1">
    <source>
        <dbReference type="EMBL" id="ABW29100.1"/>
    </source>
</evidence>
<proteinExistence type="predicted"/>
<dbReference type="KEGG" id="amr:AM1_4119"/>
<dbReference type="InterPro" id="IPR023346">
    <property type="entry name" value="Lysozyme-like_dom_sf"/>
</dbReference>
<accession>B0CAN4</accession>
<dbReference type="CAZy" id="GH104">
    <property type="family name" value="Glycoside Hydrolase Family 104"/>
</dbReference>
<protein>
    <submittedName>
        <fullName evidence="1">Phage lysozyme, putative</fullName>
    </submittedName>
</protein>
<dbReference type="Proteomes" id="UP000000268">
    <property type="component" value="Chromosome"/>
</dbReference>
<gene>
    <name evidence="1" type="ordered locus">AM1_4119</name>
</gene>
<dbReference type="Gene3D" id="1.10.530.10">
    <property type="match status" value="1"/>
</dbReference>
<evidence type="ECO:0000313" key="2">
    <source>
        <dbReference type="Proteomes" id="UP000000268"/>
    </source>
</evidence>
<sequence length="245" mass="27502">MASSSSSKQAKPIHRMAWRLGVSLTLLLGLGALFVLPKFDPKSLTWPTTEPGRIAPLAMSGGNPYLRALMRTISASESNDASPYTVLYGGSHIENLQEHPDRCIPIRWGPNQGLCTTAAGRYQFITTTWLETAEKYHPAPTGEWMWRRYSFAPEYQDRVVYAWLDDVNYWGTDIPQLLEDGQLQTVLKRLSGTWTSLGYGIESNKVTPHLMHIYERMLAEEIALANGLPTNYLPTVANQSVETTR</sequence>